<reference evidence="7 8" key="1">
    <citation type="journal article" date="2019" name="G3 (Bethesda)">
        <title>Sequencing of a Wild Apple (Malus baccata) Genome Unravels the Differences Between Cultivated and Wild Apple Species Regarding Disease Resistance and Cold Tolerance.</title>
        <authorList>
            <person name="Chen X."/>
        </authorList>
    </citation>
    <scope>NUCLEOTIDE SEQUENCE [LARGE SCALE GENOMIC DNA]</scope>
    <source>
        <strain evidence="8">cv. Shandingzi</strain>
        <tissue evidence="7">Leaves</tissue>
    </source>
</reference>
<evidence type="ECO:0000256" key="4">
    <source>
        <dbReference type="PROSITE-ProRule" id="PRU00723"/>
    </source>
</evidence>
<dbReference type="PANTHER" id="PTHR16465:SF0">
    <property type="entry name" value="ZINC FINGER MATRIN-TYPE PROTEIN 5"/>
    <property type="match status" value="1"/>
</dbReference>
<name>A0A540LZ87_MALBA</name>
<dbReference type="PANTHER" id="PTHR16465">
    <property type="entry name" value="NUCLEASE-RELATED"/>
    <property type="match status" value="1"/>
</dbReference>
<dbReference type="Gene3D" id="3.30.160.60">
    <property type="entry name" value="Classic Zinc Finger"/>
    <property type="match status" value="1"/>
</dbReference>
<keyword evidence="1 4" id="KW-0479">Metal-binding</keyword>
<dbReference type="PROSITE" id="PS50103">
    <property type="entry name" value="ZF_C3H1"/>
    <property type="match status" value="1"/>
</dbReference>
<proteinExistence type="predicted"/>
<feature type="region of interest" description="Disordered" evidence="5">
    <location>
        <begin position="113"/>
        <end position="141"/>
    </location>
</feature>
<protein>
    <recommendedName>
        <fullName evidence="6">C3H1-type domain-containing protein</fullName>
    </recommendedName>
</protein>
<dbReference type="SUPFAM" id="SSF90229">
    <property type="entry name" value="CCCH zinc finger"/>
    <property type="match status" value="1"/>
</dbReference>
<organism evidence="7 8">
    <name type="scientific">Malus baccata</name>
    <name type="common">Siberian crab apple</name>
    <name type="synonym">Pyrus baccata</name>
    <dbReference type="NCBI Taxonomy" id="106549"/>
    <lineage>
        <taxon>Eukaryota</taxon>
        <taxon>Viridiplantae</taxon>
        <taxon>Streptophyta</taxon>
        <taxon>Embryophyta</taxon>
        <taxon>Tracheophyta</taxon>
        <taxon>Spermatophyta</taxon>
        <taxon>Magnoliopsida</taxon>
        <taxon>eudicotyledons</taxon>
        <taxon>Gunneridae</taxon>
        <taxon>Pentapetalae</taxon>
        <taxon>rosids</taxon>
        <taxon>fabids</taxon>
        <taxon>Rosales</taxon>
        <taxon>Rosaceae</taxon>
        <taxon>Amygdaloideae</taxon>
        <taxon>Maleae</taxon>
        <taxon>Malus</taxon>
    </lineage>
</organism>
<evidence type="ECO:0000313" key="7">
    <source>
        <dbReference type="EMBL" id="TQD91803.1"/>
    </source>
</evidence>
<dbReference type="InterPro" id="IPR036855">
    <property type="entry name" value="Znf_CCCH_sf"/>
</dbReference>
<feature type="zinc finger region" description="C3H1-type" evidence="4">
    <location>
        <begin position="49"/>
        <end position="77"/>
    </location>
</feature>
<dbReference type="SMR" id="A0A540LZ87"/>
<keyword evidence="2 4" id="KW-0863">Zinc-finger</keyword>
<feature type="domain" description="C3H1-type" evidence="6">
    <location>
        <begin position="49"/>
        <end position="77"/>
    </location>
</feature>
<dbReference type="Gene3D" id="4.10.1000.10">
    <property type="entry name" value="Zinc finger, CCCH-type"/>
    <property type="match status" value="1"/>
</dbReference>
<dbReference type="Proteomes" id="UP000315295">
    <property type="component" value="Unassembled WGS sequence"/>
</dbReference>
<evidence type="ECO:0000259" key="6">
    <source>
        <dbReference type="PROSITE" id="PS50103"/>
    </source>
</evidence>
<keyword evidence="8" id="KW-1185">Reference proteome</keyword>
<dbReference type="Pfam" id="PF00642">
    <property type="entry name" value="zf-CCCH"/>
    <property type="match status" value="1"/>
</dbReference>
<dbReference type="SUPFAM" id="SSF57667">
    <property type="entry name" value="beta-beta-alpha zinc fingers"/>
    <property type="match status" value="1"/>
</dbReference>
<evidence type="ECO:0000256" key="5">
    <source>
        <dbReference type="SAM" id="MobiDB-lite"/>
    </source>
</evidence>
<evidence type="ECO:0000313" key="8">
    <source>
        <dbReference type="Proteomes" id="UP000315295"/>
    </source>
</evidence>
<gene>
    <name evidence="7" type="ORF">C1H46_022645</name>
</gene>
<evidence type="ECO:0000256" key="2">
    <source>
        <dbReference type="ARBA" id="ARBA00022771"/>
    </source>
</evidence>
<evidence type="ECO:0000256" key="1">
    <source>
        <dbReference type="ARBA" id="ARBA00022723"/>
    </source>
</evidence>
<comment type="caution">
    <text evidence="7">The sequence shown here is derived from an EMBL/GenBank/DDBJ whole genome shotgun (WGS) entry which is preliminary data.</text>
</comment>
<dbReference type="AlphaFoldDB" id="A0A540LZ87"/>
<dbReference type="STRING" id="106549.A0A540LZ87"/>
<dbReference type="SMART" id="SM00356">
    <property type="entry name" value="ZnF_C3H1"/>
    <property type="match status" value="1"/>
</dbReference>
<dbReference type="InterPro" id="IPR000571">
    <property type="entry name" value="Znf_CCCH"/>
</dbReference>
<keyword evidence="3 4" id="KW-0862">Zinc</keyword>
<dbReference type="Pfam" id="PF06220">
    <property type="entry name" value="zf-U1"/>
    <property type="match status" value="1"/>
</dbReference>
<dbReference type="GO" id="GO:0008270">
    <property type="term" value="F:zinc ion binding"/>
    <property type="evidence" value="ECO:0007669"/>
    <property type="project" value="UniProtKB-KW"/>
</dbReference>
<dbReference type="EMBL" id="VIEB01000409">
    <property type="protein sequence ID" value="TQD91803.1"/>
    <property type="molecule type" value="Genomic_DNA"/>
</dbReference>
<sequence length="141" mass="15968">MPMGKYFCDYCEKEFQDTPPSRRRHLQSGQHLRARAQWYASFKDPNHPYPTQGVCNRFVNTGSCPYGDSCKYLHPKNNQQDTVLIDNNQSSTFQENQSVGGSSLPDVVVRDHTGTSWSNLPPSLMPPPEGGHPRLPFVDWG</sequence>
<dbReference type="InterPro" id="IPR013085">
    <property type="entry name" value="U1-CZ_Znf_C2H2"/>
</dbReference>
<dbReference type="GO" id="GO:0005689">
    <property type="term" value="C:U12-type spliceosomal complex"/>
    <property type="evidence" value="ECO:0007669"/>
    <property type="project" value="TreeGrafter"/>
</dbReference>
<evidence type="ECO:0000256" key="3">
    <source>
        <dbReference type="ARBA" id="ARBA00022833"/>
    </source>
</evidence>
<dbReference type="InterPro" id="IPR036236">
    <property type="entry name" value="Znf_C2H2_sf"/>
</dbReference>
<accession>A0A540LZ87</accession>